<dbReference type="EMBL" id="CP118247">
    <property type="protein sequence ID" value="WDR05528.1"/>
    <property type="molecule type" value="Genomic_DNA"/>
</dbReference>
<dbReference type="Pfam" id="PF20432">
    <property type="entry name" value="Xre-like-HTH"/>
    <property type="match status" value="1"/>
</dbReference>
<dbReference type="Pfam" id="PF09722">
    <property type="entry name" value="Xre_MbcA_ParS_C"/>
    <property type="match status" value="1"/>
</dbReference>
<feature type="domain" description="Antitoxin Xre/MbcA/ParS-like toxin-binding" evidence="1">
    <location>
        <begin position="84"/>
        <end position="134"/>
    </location>
</feature>
<feature type="domain" description="Antitoxin Xre-like helix-turn-helix" evidence="2">
    <location>
        <begin position="21"/>
        <end position="80"/>
    </location>
</feature>
<gene>
    <name evidence="3" type="ORF">PSQ90_14805</name>
</gene>
<dbReference type="Proteomes" id="UP001222118">
    <property type="component" value="Chromosome"/>
</dbReference>
<dbReference type="InterPro" id="IPR024467">
    <property type="entry name" value="Xre/MbcA/ParS-like_toxin-bd"/>
</dbReference>
<dbReference type="InterPro" id="IPR046847">
    <property type="entry name" value="Xre-like_HTH"/>
</dbReference>
<dbReference type="RefSeq" id="WP_282211047.1">
    <property type="nucleotide sequence ID" value="NZ_CP118247.1"/>
</dbReference>
<evidence type="ECO:0000313" key="4">
    <source>
        <dbReference type="Proteomes" id="UP001222118"/>
    </source>
</evidence>
<sequence length="137" mass="15494">MVHLHILDLPPPSVQPDFSTEETAAMQRAVITLFDKWGVTDTEAAILLGDISTRTFARWKEGQYGRVGRDLAARLSNLLGIHKALRLLFSDASRAYAWVRKANIDFAERSALEVMLNGNLTDLMRVRHYLDAQRAAW</sequence>
<keyword evidence="4" id="KW-1185">Reference proteome</keyword>
<evidence type="ECO:0000259" key="2">
    <source>
        <dbReference type="Pfam" id="PF20432"/>
    </source>
</evidence>
<evidence type="ECO:0000313" key="3">
    <source>
        <dbReference type="EMBL" id="WDR05528.1"/>
    </source>
</evidence>
<organism evidence="3 4">
    <name type="scientific">Devosia rhodophyticola</name>
    <dbReference type="NCBI Taxonomy" id="3026423"/>
    <lineage>
        <taxon>Bacteria</taxon>
        <taxon>Pseudomonadati</taxon>
        <taxon>Pseudomonadota</taxon>
        <taxon>Alphaproteobacteria</taxon>
        <taxon>Hyphomicrobiales</taxon>
        <taxon>Devosiaceae</taxon>
        <taxon>Devosia</taxon>
    </lineage>
</organism>
<proteinExistence type="predicted"/>
<evidence type="ECO:0000259" key="1">
    <source>
        <dbReference type="Pfam" id="PF09722"/>
    </source>
</evidence>
<accession>A0ABY7YVZ1</accession>
<protein>
    <submittedName>
        <fullName evidence="3">MbcA/ParS/Xre antitoxin family protein</fullName>
    </submittedName>
</protein>
<reference evidence="3 4" key="1">
    <citation type="submission" date="2023-02" db="EMBL/GenBank/DDBJ databases">
        <title>Devosia chondri sp. nov., isolated from the phycosphere of marine algae.</title>
        <authorList>
            <person name="Kim J.M."/>
            <person name="Lee J.K."/>
            <person name="Choi B.J."/>
            <person name="Bayburt H."/>
            <person name="Jeon C.O."/>
        </authorList>
    </citation>
    <scope>NUCLEOTIDE SEQUENCE [LARGE SCALE GENOMIC DNA]</scope>
    <source>
        <strain evidence="3 4">G2-5</strain>
    </source>
</reference>
<name>A0ABY7YVZ1_9HYPH</name>